<evidence type="ECO:0000313" key="2">
    <source>
        <dbReference type="Proteomes" id="UP000321570"/>
    </source>
</evidence>
<dbReference type="Proteomes" id="UP000321570">
    <property type="component" value="Unassembled WGS sequence"/>
</dbReference>
<keyword evidence="2" id="KW-1185">Reference proteome</keyword>
<sequence>MQNINNGLNYPGDLKFISAQDGSEFSEPYTPTSDDYSIDTDELEDILDNIYFENGLFDLTLSSTDPDNESTDGDVGVGNVDDVYFDRLASILVRDLSLIEGSTRIFGVFLTENEEE</sequence>
<dbReference type="EMBL" id="CABIJS010000111">
    <property type="protein sequence ID" value="VUZ43560.1"/>
    <property type="molecule type" value="Genomic_DNA"/>
</dbReference>
<dbReference type="AlphaFoldDB" id="A0A564Y8G3"/>
<reference evidence="1 2" key="1">
    <citation type="submission" date="2019-07" db="EMBL/GenBank/DDBJ databases">
        <authorList>
            <person name="Jastrzebski P J."/>
            <person name="Paukszto L."/>
            <person name="Jastrzebski P J."/>
        </authorList>
    </citation>
    <scope>NUCLEOTIDE SEQUENCE [LARGE SCALE GENOMIC DNA]</scope>
    <source>
        <strain evidence="1 2">WMS-il1</strain>
    </source>
</reference>
<evidence type="ECO:0000313" key="1">
    <source>
        <dbReference type="EMBL" id="VUZ43560.1"/>
    </source>
</evidence>
<gene>
    <name evidence="1" type="ORF">WMSIL1_LOCUS3558</name>
</gene>
<protein>
    <submittedName>
        <fullName evidence="1">Uncharacterized protein</fullName>
    </submittedName>
</protein>
<accession>A0A564Y8G3</accession>
<proteinExistence type="predicted"/>
<organism evidence="1 2">
    <name type="scientific">Hymenolepis diminuta</name>
    <name type="common">Rat tapeworm</name>
    <dbReference type="NCBI Taxonomy" id="6216"/>
    <lineage>
        <taxon>Eukaryota</taxon>
        <taxon>Metazoa</taxon>
        <taxon>Spiralia</taxon>
        <taxon>Lophotrochozoa</taxon>
        <taxon>Platyhelminthes</taxon>
        <taxon>Cestoda</taxon>
        <taxon>Eucestoda</taxon>
        <taxon>Cyclophyllidea</taxon>
        <taxon>Hymenolepididae</taxon>
        <taxon>Hymenolepis</taxon>
    </lineage>
</organism>
<name>A0A564Y8G3_HYMDI</name>